<keyword evidence="3 6" id="KW-0812">Transmembrane</keyword>
<feature type="transmembrane region" description="Helical" evidence="6">
    <location>
        <begin position="206"/>
        <end position="224"/>
    </location>
</feature>
<feature type="transmembrane region" description="Helical" evidence="6">
    <location>
        <begin position="58"/>
        <end position="80"/>
    </location>
</feature>
<feature type="transmembrane region" description="Helical" evidence="6">
    <location>
        <begin position="280"/>
        <end position="298"/>
    </location>
</feature>
<gene>
    <name evidence="7" type="ORF">GALL_85460</name>
</gene>
<keyword evidence="2" id="KW-1003">Cell membrane</keyword>
<dbReference type="PANTHER" id="PTHR47089:SF1">
    <property type="entry name" value="GUANOSINE ABC TRANSPORTER PERMEASE PROTEIN NUPP"/>
    <property type="match status" value="1"/>
</dbReference>
<dbReference type="CDD" id="cd06580">
    <property type="entry name" value="TM_PBP1_transp_TpRbsC_like"/>
    <property type="match status" value="1"/>
</dbReference>
<evidence type="ECO:0000256" key="1">
    <source>
        <dbReference type="ARBA" id="ARBA00004651"/>
    </source>
</evidence>
<organism evidence="7">
    <name type="scientific">mine drainage metagenome</name>
    <dbReference type="NCBI Taxonomy" id="410659"/>
    <lineage>
        <taxon>unclassified sequences</taxon>
        <taxon>metagenomes</taxon>
        <taxon>ecological metagenomes</taxon>
    </lineage>
</organism>
<evidence type="ECO:0000256" key="6">
    <source>
        <dbReference type="SAM" id="Phobius"/>
    </source>
</evidence>
<dbReference type="EMBL" id="MLJW01000027">
    <property type="protein sequence ID" value="OIR09313.1"/>
    <property type="molecule type" value="Genomic_DNA"/>
</dbReference>
<feature type="transmembrane region" description="Helical" evidence="6">
    <location>
        <begin position="304"/>
        <end position="325"/>
    </location>
</feature>
<evidence type="ECO:0000256" key="3">
    <source>
        <dbReference type="ARBA" id="ARBA00022692"/>
    </source>
</evidence>
<name>A0A1J5SLH0_9ZZZZ</name>
<protein>
    <submittedName>
        <fullName evidence="7">Branched-chain amino acid transport system / permease component</fullName>
    </submittedName>
</protein>
<reference evidence="7" key="1">
    <citation type="submission" date="2016-10" db="EMBL/GenBank/DDBJ databases">
        <title>Sequence of Gallionella enrichment culture.</title>
        <authorList>
            <person name="Poehlein A."/>
            <person name="Muehling M."/>
            <person name="Daniel R."/>
        </authorList>
    </citation>
    <scope>NUCLEOTIDE SEQUENCE</scope>
</reference>
<dbReference type="PANTHER" id="PTHR47089">
    <property type="entry name" value="ABC TRANSPORTER, PERMEASE PROTEIN"/>
    <property type="match status" value="1"/>
</dbReference>
<dbReference type="InterPro" id="IPR001851">
    <property type="entry name" value="ABC_transp_permease"/>
</dbReference>
<feature type="transmembrane region" description="Helical" evidence="6">
    <location>
        <begin position="145"/>
        <end position="169"/>
    </location>
</feature>
<proteinExistence type="predicted"/>
<feature type="transmembrane region" description="Helical" evidence="6">
    <location>
        <begin position="114"/>
        <end position="133"/>
    </location>
</feature>
<sequence length="374" mass="38948">MKPRATRDLPGWADWALLPALNLVLALLIAAAVVALVGESPLQAFRLMARGAFGSQEGIGYTLFYTTDFLFTGLAVAVAFHAGHFNIGGEGQAYVGGLGISLAALYLGHWPFWLFLPTAIAVGALFGAAWAAIPAWLQAKRGSHIVITTIMMNFLASALMTYLLVNVLIAPDQQSPESAPFPRGALMPSARALLGDVGLHFTSTPLNLTFPIALVACALVWLLLWRTKWGYALRVAGASPGAASYAGISPGAATIWAMLISGALAGCVGLNELLGSQHNLILDFVGGAGFVGIAVALMGRNHPLGILAAALLFGALYQGGSELSFDMPHVNRDLVVAIQGLVVLLCGALEGLLRAPLAALFARLGDRGRATAGD</sequence>
<dbReference type="Pfam" id="PF02653">
    <property type="entry name" value="BPD_transp_2"/>
    <property type="match status" value="1"/>
</dbReference>
<evidence type="ECO:0000313" key="7">
    <source>
        <dbReference type="EMBL" id="OIR09313.1"/>
    </source>
</evidence>
<evidence type="ECO:0000256" key="5">
    <source>
        <dbReference type="ARBA" id="ARBA00023136"/>
    </source>
</evidence>
<feature type="transmembrane region" description="Helical" evidence="6">
    <location>
        <begin position="12"/>
        <end position="38"/>
    </location>
</feature>
<evidence type="ECO:0000256" key="2">
    <source>
        <dbReference type="ARBA" id="ARBA00022475"/>
    </source>
</evidence>
<comment type="caution">
    <text evidence="7">The sequence shown here is derived from an EMBL/GenBank/DDBJ whole genome shotgun (WGS) entry which is preliminary data.</text>
</comment>
<dbReference type="GO" id="GO:0022857">
    <property type="term" value="F:transmembrane transporter activity"/>
    <property type="evidence" value="ECO:0007669"/>
    <property type="project" value="InterPro"/>
</dbReference>
<dbReference type="AlphaFoldDB" id="A0A1J5SLH0"/>
<keyword evidence="5 6" id="KW-0472">Membrane</keyword>
<feature type="transmembrane region" description="Helical" evidence="6">
    <location>
        <begin position="334"/>
        <end position="353"/>
    </location>
</feature>
<accession>A0A1J5SLH0</accession>
<comment type="subcellular location">
    <subcellularLocation>
        <location evidence="1">Cell membrane</location>
        <topology evidence="1">Multi-pass membrane protein</topology>
    </subcellularLocation>
</comment>
<keyword evidence="4 6" id="KW-1133">Transmembrane helix</keyword>
<dbReference type="GO" id="GO:0005886">
    <property type="term" value="C:plasma membrane"/>
    <property type="evidence" value="ECO:0007669"/>
    <property type="project" value="UniProtKB-SubCell"/>
</dbReference>
<evidence type="ECO:0000256" key="4">
    <source>
        <dbReference type="ARBA" id="ARBA00022989"/>
    </source>
</evidence>